<dbReference type="Pfam" id="PF12902">
    <property type="entry name" value="Ferritin-like"/>
    <property type="match status" value="1"/>
</dbReference>
<dbReference type="InterPro" id="IPR012347">
    <property type="entry name" value="Ferritin-like"/>
</dbReference>
<organism evidence="2 3">
    <name type="scientific">Streptomyces tubbatahanensis</name>
    <dbReference type="NCBI Taxonomy" id="2923272"/>
    <lineage>
        <taxon>Bacteria</taxon>
        <taxon>Bacillati</taxon>
        <taxon>Actinomycetota</taxon>
        <taxon>Actinomycetes</taxon>
        <taxon>Kitasatosporales</taxon>
        <taxon>Streptomycetaceae</taxon>
        <taxon>Streptomyces</taxon>
    </lineage>
</organism>
<evidence type="ECO:0000313" key="3">
    <source>
        <dbReference type="Proteomes" id="UP001202244"/>
    </source>
</evidence>
<proteinExistence type="predicted"/>
<feature type="domain" description="Iminophenyl-pyruvate dimer synthase" evidence="1">
    <location>
        <begin position="676"/>
        <end position="928"/>
    </location>
</feature>
<dbReference type="Proteomes" id="UP001202244">
    <property type="component" value="Chromosome"/>
</dbReference>
<dbReference type="Gene3D" id="1.20.1260.10">
    <property type="match status" value="1"/>
</dbReference>
<sequence length="1100" mass="118985">MSVFDLPRLHFAGVATTRLPTGPRSGLVDLATHRVLTDEGPFPAERPADEYHAFLDERGPRFDEEGRPDPHGAFSAAKGCDFEGNGHFSLDARVLSVETAPGAGGGRTEADPLVGSSVDVWGHYNPYLRTTVNRARIFDLDPASRWTTALMAGRFGLGRRGRSHDGAYAFTGGVKGVHPPRWVHLDHIEEVGDHLLAPDLRYSAVHQFAMEAAELDWLPGAAGSPAAEALRDAVLHGADGVVVQFALDNRATPRSPNTPARWRVRGTVAPWHSEELRTCPAGRLLVPVAGSPLRHMTVRVARHGVGLNMVSAVRFASRQQRCVDGALHRLGPPLGAGDLELRTAATDRLVARVPQAAYLEGAEATSGLVTVDAEPGWCVAEEEGLRLVGAASCGERRTLLRERETTIESDQALVVLQHRSPESDHAVRVPLRSFVRGRPAPVGAVRVRQYHNPRALPGDPVAGGPAARVGDAEPLGLCHDGAAYASQCTVRTDERGNGAVTLRGERAGTCRVLLTAEPHTEPPVDPRAPGSAWTAYDDGDALGFWAGAGALAVRVLPDDRHLDEVPRGEVDFALVQREVFAYYEHTSSFMRAEVFSLADRCKVETYAALIAQMCDPVNASKTYYMPPSRDLSAAKARLLVAYLRNLQARDRPPVTLPARAATESAITTRGELWHTLKQAATLELAVMLQYLYAAYSLPTYGAGLTHVRRGTWTPRQLELVCGQGGTTLDDGVRGSLLGVAREEMIHFLLVNNIIMAMGEPFHLPVIDFATLNAELPVPLDLALEPLSIGSLQRYIALEQPAASVPVLHGSSAPTGTPERRRFTWSTISELYAGIREGLSRVPGLFLVERGRGGGEHHLFLRETIDTTNPDYQLEVDDLPSALFAIDVITEQGEGGAAVTAPAPPGGRADTGPAAPAREVSHFHTFTRIGELLAEERVPGPHGRRVLWNPAYPVLRNPSLHPGEGNRTQVTHPTARTVAQLFNRSYHLALQLMAQHFGQQPDASLRRSQLMNASIDVMTGMMRPLAELLVTMDSGHRGRTAGPTFELDAVPAGTARPDVARRAIGLRFAHLAAAARACPAVPEQVIGMMHFYADLFRHEAT</sequence>
<dbReference type="RefSeq" id="WP_242749480.1">
    <property type="nucleotide sequence ID" value="NZ_CP093846.1"/>
</dbReference>
<accession>A0ABY3XMP1</accession>
<dbReference type="EMBL" id="CP093846">
    <property type="protein sequence ID" value="UNS95679.1"/>
    <property type="molecule type" value="Genomic_DNA"/>
</dbReference>
<protein>
    <submittedName>
        <fullName evidence="2">Ferritin-like protein</fullName>
    </submittedName>
</protein>
<reference evidence="2 3" key="1">
    <citation type="journal article" date="2023" name="Microbiol. Spectr.">
        <title>Synergy between Genome Mining, Metabolomics, and Bioinformatics Uncovers Antibacterial Chlorinated Carbazole Alkaloids and Their Biosynthetic Gene Cluster from Streptomyces tubbatahanensis sp. nov., a Novel Actinomycete Isolated from Sulu Sea, Philippines.</title>
        <authorList>
            <person name="Tenebro C.P."/>
            <person name="Trono D.J.V.L."/>
            <person name="Balida L.A.P."/>
            <person name="Bayog L.K.A."/>
            <person name="Bruna J.R."/>
            <person name="Sabido E.M."/>
            <person name="Caspe D.P.C."/>
            <person name="de Los Santos E.L.C."/>
            <person name="Saludes J.P."/>
            <person name="Dalisay D.S."/>
        </authorList>
    </citation>
    <scope>NUCLEOTIDE SEQUENCE [LARGE SCALE GENOMIC DNA]</scope>
    <source>
        <strain evidence="2 3">DSD3025</strain>
    </source>
</reference>
<evidence type="ECO:0000259" key="1">
    <source>
        <dbReference type="Pfam" id="PF12902"/>
    </source>
</evidence>
<gene>
    <name evidence="2" type="ORF">MMF93_03650</name>
</gene>
<evidence type="ECO:0000313" key="2">
    <source>
        <dbReference type="EMBL" id="UNS95679.1"/>
    </source>
</evidence>
<keyword evidence="3" id="KW-1185">Reference proteome</keyword>
<name>A0ABY3XMP1_9ACTN</name>
<dbReference type="InterPro" id="IPR026820">
    <property type="entry name" value="VioB/RebD_dom"/>
</dbReference>